<keyword evidence="2" id="KW-0464">Manganese</keyword>
<dbReference type="GO" id="GO:0019877">
    <property type="term" value="P:diaminopimelate biosynthetic process"/>
    <property type="evidence" value="ECO:0007669"/>
    <property type="project" value="UniProtKB-ARBA"/>
</dbReference>
<feature type="domain" description="Peptidase M20 dimerisation" evidence="3">
    <location>
        <begin position="185"/>
        <end position="275"/>
    </location>
</feature>
<dbReference type="Proteomes" id="UP000384354">
    <property type="component" value="Unassembled WGS sequence"/>
</dbReference>
<dbReference type="NCBIfam" id="TIGR01891">
    <property type="entry name" value="amidohydrolases"/>
    <property type="match status" value="1"/>
</dbReference>
<dbReference type="Pfam" id="PF07687">
    <property type="entry name" value="M20_dimer"/>
    <property type="match status" value="1"/>
</dbReference>
<dbReference type="CDD" id="cd05666">
    <property type="entry name" value="M20_Acy1-like"/>
    <property type="match status" value="1"/>
</dbReference>
<dbReference type="InterPro" id="IPR036264">
    <property type="entry name" value="Bact_exopeptidase_dim_dom"/>
</dbReference>
<dbReference type="OrthoDB" id="8875216at2"/>
<accession>A0A5E4TE16</accession>
<proteinExistence type="predicted"/>
<evidence type="ECO:0000313" key="5">
    <source>
        <dbReference type="Proteomes" id="UP000384354"/>
    </source>
</evidence>
<dbReference type="RefSeq" id="WP_150562756.1">
    <property type="nucleotide sequence ID" value="NZ_CABPSL010000003.1"/>
</dbReference>
<dbReference type="GO" id="GO:0050118">
    <property type="term" value="F:N-acetyldiaminopimelate deacetylase activity"/>
    <property type="evidence" value="ECO:0007669"/>
    <property type="project" value="UniProtKB-ARBA"/>
</dbReference>
<organism evidence="4 5">
    <name type="scientific">Pandoraea cepalis</name>
    <dbReference type="NCBI Taxonomy" id="2508294"/>
    <lineage>
        <taxon>Bacteria</taxon>
        <taxon>Pseudomonadati</taxon>
        <taxon>Pseudomonadota</taxon>
        <taxon>Betaproteobacteria</taxon>
        <taxon>Burkholderiales</taxon>
        <taxon>Burkholderiaceae</taxon>
        <taxon>Pandoraea</taxon>
    </lineage>
</organism>
<dbReference type="PANTHER" id="PTHR11014:SF63">
    <property type="entry name" value="METALLOPEPTIDASE, PUTATIVE (AFU_ORTHOLOGUE AFUA_6G09600)-RELATED"/>
    <property type="match status" value="1"/>
</dbReference>
<evidence type="ECO:0000256" key="2">
    <source>
        <dbReference type="PIRSR" id="PIRSR005962-1"/>
    </source>
</evidence>
<sequence length="400" mass="43202">MQLIPEILANHSEMSQLRRDLHTFPELSFEEIRTSDVVAQYLERLGIEVHRGLAKTGVVGILRRGTTGRMVGLRADMDALPIEELNTFPHRSLNFGKMHACGHDGHTAMLLGAARYLSEHGAFDGCVVFIFQPAEERGGGARVMIDDGLFANFPVEAVFGLHNWPGIPAGHFGVTEGPIMASSNEFRVDVRGIGSHAALPQNGRDPVFCTIQIANALQGIVTRFKDPADTAVLSITHIQAGDAPNVVPDRAWLGGTVRALSRDVLDLIEMKTQQISQGIAQALECTVDVSFNRNCPATINTSAETRIAIKAMEAVAGPSNVTANVAPTMGSEDFAHMLNVKPGCYAFIGNGNGDAREFGHGPGPCVLHNASYDFNDDILPVGSTYWVRLVERFLPIGDII</sequence>
<dbReference type="Pfam" id="PF01546">
    <property type="entry name" value="Peptidase_M20"/>
    <property type="match status" value="1"/>
</dbReference>
<dbReference type="EMBL" id="CABPSL010000003">
    <property type="protein sequence ID" value="VVD84359.1"/>
    <property type="molecule type" value="Genomic_DNA"/>
</dbReference>
<dbReference type="FunFam" id="3.30.70.360:FF:000001">
    <property type="entry name" value="N-acetyldiaminopimelate deacetylase"/>
    <property type="match status" value="1"/>
</dbReference>
<dbReference type="AlphaFoldDB" id="A0A5E4TE16"/>
<keyword evidence="2" id="KW-0479">Metal-binding</keyword>
<feature type="binding site" evidence="2">
    <location>
        <position position="162"/>
    </location>
    <ligand>
        <name>Mn(2+)</name>
        <dbReference type="ChEBI" id="CHEBI:29035"/>
        <label>2</label>
    </ligand>
</feature>
<dbReference type="PIRSF" id="PIRSF005962">
    <property type="entry name" value="Pept_M20D_amidohydro"/>
    <property type="match status" value="1"/>
</dbReference>
<feature type="binding site" evidence="2">
    <location>
        <position position="101"/>
    </location>
    <ligand>
        <name>Mn(2+)</name>
        <dbReference type="ChEBI" id="CHEBI:29035"/>
        <label>2</label>
    </ligand>
</feature>
<dbReference type="SUPFAM" id="SSF55031">
    <property type="entry name" value="Bacterial exopeptidase dimerisation domain"/>
    <property type="match status" value="1"/>
</dbReference>
<dbReference type="Gene3D" id="3.40.630.10">
    <property type="entry name" value="Zn peptidases"/>
    <property type="match status" value="1"/>
</dbReference>
<evidence type="ECO:0000259" key="3">
    <source>
        <dbReference type="Pfam" id="PF07687"/>
    </source>
</evidence>
<feature type="binding site" evidence="2">
    <location>
        <position position="136"/>
    </location>
    <ligand>
        <name>Mn(2+)</name>
        <dbReference type="ChEBI" id="CHEBI:29035"/>
        <label>2</label>
    </ligand>
</feature>
<dbReference type="GO" id="GO:0046872">
    <property type="term" value="F:metal ion binding"/>
    <property type="evidence" value="ECO:0007669"/>
    <property type="project" value="UniProtKB-KW"/>
</dbReference>
<feature type="binding site" evidence="2">
    <location>
        <position position="103"/>
    </location>
    <ligand>
        <name>Mn(2+)</name>
        <dbReference type="ChEBI" id="CHEBI:29035"/>
        <label>2</label>
    </ligand>
</feature>
<dbReference type="PANTHER" id="PTHR11014">
    <property type="entry name" value="PEPTIDASE M20 FAMILY MEMBER"/>
    <property type="match status" value="1"/>
</dbReference>
<dbReference type="InterPro" id="IPR011650">
    <property type="entry name" value="Peptidase_M20_dimer"/>
</dbReference>
<dbReference type="SUPFAM" id="SSF53187">
    <property type="entry name" value="Zn-dependent exopeptidases"/>
    <property type="match status" value="1"/>
</dbReference>
<protein>
    <submittedName>
        <fullName evidence="4">Amidohydrolase</fullName>
    </submittedName>
</protein>
<comment type="cofactor">
    <cofactor evidence="2">
        <name>Mn(2+)</name>
        <dbReference type="ChEBI" id="CHEBI:29035"/>
    </cofactor>
    <text evidence="2">The Mn(2+) ion enhances activity.</text>
</comment>
<dbReference type="Gene3D" id="3.30.70.360">
    <property type="match status" value="1"/>
</dbReference>
<evidence type="ECO:0000313" key="4">
    <source>
        <dbReference type="EMBL" id="VVD84359.1"/>
    </source>
</evidence>
<name>A0A5E4TE16_9BURK</name>
<keyword evidence="1 4" id="KW-0378">Hydrolase</keyword>
<dbReference type="InterPro" id="IPR017439">
    <property type="entry name" value="Amidohydrolase"/>
</dbReference>
<reference evidence="4 5" key="1">
    <citation type="submission" date="2019-08" db="EMBL/GenBank/DDBJ databases">
        <authorList>
            <person name="Peeters C."/>
        </authorList>
    </citation>
    <scope>NUCLEOTIDE SEQUENCE [LARGE SCALE GENOMIC DNA]</scope>
    <source>
        <strain evidence="4 5">LMG 31106</strain>
    </source>
</reference>
<gene>
    <name evidence="4" type="ORF">PCE31106_01270</name>
</gene>
<dbReference type="InterPro" id="IPR002933">
    <property type="entry name" value="Peptidase_M20"/>
</dbReference>
<evidence type="ECO:0000256" key="1">
    <source>
        <dbReference type="ARBA" id="ARBA00022801"/>
    </source>
</evidence>
<feature type="binding site" evidence="2">
    <location>
        <position position="368"/>
    </location>
    <ligand>
        <name>Mn(2+)</name>
        <dbReference type="ChEBI" id="CHEBI:29035"/>
        <label>2</label>
    </ligand>
</feature>